<proteinExistence type="predicted"/>
<evidence type="ECO:0000259" key="5">
    <source>
        <dbReference type="PROSITE" id="PS50089"/>
    </source>
</evidence>
<dbReference type="SMART" id="SM00696">
    <property type="entry name" value="DM9"/>
    <property type="match status" value="2"/>
</dbReference>
<dbReference type="VEuPathDB" id="VectorBase:MDOA000746"/>
<gene>
    <name evidence="6" type="primary">101900362</name>
    <name evidence="8" type="synonym">LOC101900362</name>
</gene>
<accession>A0A1I8M331</accession>
<dbReference type="Pfam" id="PF11901">
    <property type="entry name" value="DM9"/>
    <property type="match status" value="1"/>
</dbReference>
<dbReference type="InterPro" id="IPR006616">
    <property type="entry name" value="DM9_repeat"/>
</dbReference>
<dbReference type="PANTHER" id="PTHR31649:SF10">
    <property type="entry name" value="IP19903P-RELATED"/>
    <property type="match status" value="1"/>
</dbReference>
<reference evidence="6" key="1">
    <citation type="submission" date="2020-05" db="UniProtKB">
        <authorList>
            <consortium name="EnsemblMetazoa"/>
        </authorList>
    </citation>
    <scope>IDENTIFICATION</scope>
    <source>
        <strain evidence="6">Aabys</strain>
    </source>
</reference>
<dbReference type="OrthoDB" id="1925699at2759"/>
<dbReference type="InterPro" id="IPR001841">
    <property type="entry name" value="Znf_RING"/>
</dbReference>
<dbReference type="SMART" id="SM00744">
    <property type="entry name" value="RINGv"/>
    <property type="match status" value="1"/>
</dbReference>
<evidence type="ECO:0000256" key="1">
    <source>
        <dbReference type="ARBA" id="ARBA00022723"/>
    </source>
</evidence>
<dbReference type="InterPro" id="IPR013083">
    <property type="entry name" value="Znf_RING/FYVE/PHD"/>
</dbReference>
<evidence type="ECO:0000313" key="8">
    <source>
        <dbReference type="RefSeq" id="XP_005178363.1"/>
    </source>
</evidence>
<evidence type="ECO:0000256" key="4">
    <source>
        <dbReference type="PROSITE-ProRule" id="PRU00175"/>
    </source>
</evidence>
<dbReference type="Gene3D" id="3.30.40.10">
    <property type="entry name" value="Zinc/RING finger domain, C3HC4 (zinc finger)"/>
    <property type="match status" value="1"/>
</dbReference>
<dbReference type="AlphaFoldDB" id="A0A1I8M331"/>
<keyword evidence="2 4" id="KW-0863">Zinc-finger</keyword>
<evidence type="ECO:0000313" key="7">
    <source>
        <dbReference type="Proteomes" id="UP001652621"/>
    </source>
</evidence>
<dbReference type="GO" id="GO:0008270">
    <property type="term" value="F:zinc ion binding"/>
    <property type="evidence" value="ECO:0007669"/>
    <property type="project" value="UniProtKB-KW"/>
</dbReference>
<keyword evidence="1" id="KW-0479">Metal-binding</keyword>
<dbReference type="GeneID" id="101900362"/>
<dbReference type="EnsemblMetazoa" id="MDOA000746-RA">
    <property type="protein sequence ID" value="MDOA000746-PA"/>
    <property type="gene ID" value="MDOA000746"/>
</dbReference>
<dbReference type="SUPFAM" id="SSF57850">
    <property type="entry name" value="RING/U-box"/>
    <property type="match status" value="1"/>
</dbReference>
<reference evidence="8" key="2">
    <citation type="submission" date="2025-04" db="UniProtKB">
        <authorList>
            <consortium name="RefSeq"/>
        </authorList>
    </citation>
    <scope>IDENTIFICATION</scope>
    <source>
        <strain evidence="8">Aabys</strain>
    </source>
</reference>
<name>A0A1I8M331_MUSDO</name>
<dbReference type="Proteomes" id="UP001652621">
    <property type="component" value="Unplaced"/>
</dbReference>
<dbReference type="Pfam" id="PF13639">
    <property type="entry name" value="zf-RING_2"/>
    <property type="match status" value="1"/>
</dbReference>
<dbReference type="SMART" id="SM00184">
    <property type="entry name" value="RING"/>
    <property type="match status" value="1"/>
</dbReference>
<dbReference type="PROSITE" id="PS50089">
    <property type="entry name" value="ZF_RING_2"/>
    <property type="match status" value="1"/>
</dbReference>
<evidence type="ECO:0000313" key="6">
    <source>
        <dbReference type="EnsemblMetazoa" id="MDOA000746-PA"/>
    </source>
</evidence>
<feature type="domain" description="RING-type" evidence="5">
    <location>
        <begin position="9"/>
        <end position="50"/>
    </location>
</feature>
<evidence type="ECO:0000256" key="2">
    <source>
        <dbReference type="ARBA" id="ARBA00022771"/>
    </source>
</evidence>
<keyword evidence="7" id="KW-1185">Reference proteome</keyword>
<dbReference type="VEuPathDB" id="VectorBase:MDOMA2_020474"/>
<protein>
    <submittedName>
        <fullName evidence="8">Uncharacterized protein LOC101900362</fullName>
    </submittedName>
</protein>
<dbReference type="PANTHER" id="PTHR31649">
    <property type="entry name" value="AGAP009604-PA"/>
    <property type="match status" value="1"/>
</dbReference>
<dbReference type="STRING" id="7370.A0A1I8M331"/>
<evidence type="ECO:0000256" key="3">
    <source>
        <dbReference type="ARBA" id="ARBA00022833"/>
    </source>
</evidence>
<keyword evidence="3" id="KW-0862">Zinc</keyword>
<dbReference type="RefSeq" id="XP_005178363.1">
    <property type="nucleotide sequence ID" value="XM_005178306.3"/>
</dbReference>
<dbReference type="InterPro" id="IPR011016">
    <property type="entry name" value="Znf_RING-CH"/>
</dbReference>
<dbReference type="KEGG" id="mde:101900362"/>
<dbReference type="eggNOG" id="KOG0800">
    <property type="taxonomic scope" value="Eukaryota"/>
</dbReference>
<organism evidence="6">
    <name type="scientific">Musca domestica</name>
    <name type="common">House fly</name>
    <dbReference type="NCBI Taxonomy" id="7370"/>
    <lineage>
        <taxon>Eukaryota</taxon>
        <taxon>Metazoa</taxon>
        <taxon>Ecdysozoa</taxon>
        <taxon>Arthropoda</taxon>
        <taxon>Hexapoda</taxon>
        <taxon>Insecta</taxon>
        <taxon>Pterygota</taxon>
        <taxon>Neoptera</taxon>
        <taxon>Endopterygota</taxon>
        <taxon>Diptera</taxon>
        <taxon>Brachycera</taxon>
        <taxon>Muscomorpha</taxon>
        <taxon>Muscoidea</taxon>
        <taxon>Muscidae</taxon>
        <taxon>Musca</taxon>
    </lineage>
</organism>
<sequence>MASTLNILCGICSEFYAARDNIYVTRCGHVFHQQCLFHWLRVSHTCPQCRDPCLRHRCHRIYLNFQPLDESTVTNSPPQLNNVYSGYDWLHIDHDMDAEMIKSFGLHYGTDDDGNDMYAARGYFNQDLIPAYYCPQKRGVYVPWGFKSHFLTSNIEILDISCDNAEYKWVPASEGNLPENALVSGHTAYSEPLYIARAEHEGKTLYGKLHRQYKMAYMPYGDVEVCNSQYEVLVRIPKTTDNPQ</sequence>